<dbReference type="OrthoDB" id="981250at2"/>
<comment type="caution">
    <text evidence="1">The sequence shown here is derived from an EMBL/GenBank/DDBJ whole genome shotgun (WGS) entry which is preliminary data.</text>
</comment>
<dbReference type="HOGENOM" id="CLU_1840741_0_0_6"/>
<gene>
    <name evidence="1" type="ORF">F934_03040</name>
</gene>
<dbReference type="AlphaFoldDB" id="N9F6C0"/>
<evidence type="ECO:0000313" key="1">
    <source>
        <dbReference type="EMBL" id="ENW02865.1"/>
    </source>
</evidence>
<organism evidence="1 2">
    <name type="scientific">Acinetobacter beijerinckii ANC 3835</name>
    <dbReference type="NCBI Taxonomy" id="1217649"/>
    <lineage>
        <taxon>Bacteria</taxon>
        <taxon>Pseudomonadati</taxon>
        <taxon>Pseudomonadota</taxon>
        <taxon>Gammaproteobacteria</taxon>
        <taxon>Moraxellales</taxon>
        <taxon>Moraxellaceae</taxon>
        <taxon>Acinetobacter</taxon>
    </lineage>
</organism>
<accession>N9F6C0</accession>
<reference evidence="1 2" key="1">
    <citation type="submission" date="2013-02" db="EMBL/GenBank/DDBJ databases">
        <title>The Genome Sequence of Acinetobacter beijerinckii ANC 3835.</title>
        <authorList>
            <consortium name="The Broad Institute Genome Sequencing Platform"/>
            <consortium name="The Broad Institute Genome Sequencing Center for Infectious Disease"/>
            <person name="Cerqueira G."/>
            <person name="Feldgarden M."/>
            <person name="Courvalin P."/>
            <person name="Perichon B."/>
            <person name="Grillot-Courvalin C."/>
            <person name="Clermont D."/>
            <person name="Rocha E."/>
            <person name="Yoon E.-J."/>
            <person name="Nemec A."/>
            <person name="Walker B."/>
            <person name="Young S.K."/>
            <person name="Zeng Q."/>
            <person name="Gargeya S."/>
            <person name="Fitzgerald M."/>
            <person name="Haas B."/>
            <person name="Abouelleil A."/>
            <person name="Alvarado L."/>
            <person name="Arachchi H.M."/>
            <person name="Berlin A.M."/>
            <person name="Chapman S.B."/>
            <person name="Dewar J."/>
            <person name="Goldberg J."/>
            <person name="Griggs A."/>
            <person name="Gujja S."/>
            <person name="Hansen M."/>
            <person name="Howarth C."/>
            <person name="Imamovic A."/>
            <person name="Larimer J."/>
            <person name="McCowan C."/>
            <person name="Murphy C."/>
            <person name="Neiman D."/>
            <person name="Pearson M."/>
            <person name="Priest M."/>
            <person name="Roberts A."/>
            <person name="Saif S."/>
            <person name="Shea T."/>
            <person name="Sisk P."/>
            <person name="Sykes S."/>
            <person name="Wortman J."/>
            <person name="Nusbaum C."/>
            <person name="Birren B."/>
        </authorList>
    </citation>
    <scope>NUCLEOTIDE SEQUENCE [LARGE SCALE GENOMIC DNA]</scope>
    <source>
        <strain evidence="1 2">ANC 3835</strain>
    </source>
</reference>
<proteinExistence type="predicted"/>
<dbReference type="Proteomes" id="UP000018417">
    <property type="component" value="Unassembled WGS sequence"/>
</dbReference>
<dbReference type="PATRIC" id="fig|1217649.3.peg.2962"/>
<dbReference type="EMBL" id="APQK01000017">
    <property type="protein sequence ID" value="ENW02865.1"/>
    <property type="molecule type" value="Genomic_DNA"/>
</dbReference>
<dbReference type="RefSeq" id="WP_005056058.1">
    <property type="nucleotide sequence ID" value="NZ_KB849761.1"/>
</dbReference>
<evidence type="ECO:0000313" key="2">
    <source>
        <dbReference type="Proteomes" id="UP000018417"/>
    </source>
</evidence>
<name>N9F6C0_9GAMM</name>
<protein>
    <submittedName>
        <fullName evidence="1">Uncharacterized protein</fullName>
    </submittedName>
</protein>
<sequence>MGYDIHITRKPFYFDETGEEISLDEWKEFVHQDSEMRLDNFAEVQVNNGQILHLESEGLAVWIAYSKHGLNTNMAWFSWSNGCIHVKNPDHEILKKMWCIAQRLSADVQGDEGEFYDVNGNVVE</sequence>